<dbReference type="Proteomes" id="UP000244450">
    <property type="component" value="Unassembled WGS sequence"/>
</dbReference>
<dbReference type="EMBL" id="QCYK01000001">
    <property type="protein sequence ID" value="PUZ28719.1"/>
    <property type="molecule type" value="Genomic_DNA"/>
</dbReference>
<proteinExistence type="predicted"/>
<dbReference type="PANTHER" id="PTHR44013:SF1">
    <property type="entry name" value="ZINC-TYPE ALCOHOL DEHYDROGENASE-LIKE PROTEIN C16A3.02C"/>
    <property type="match status" value="1"/>
</dbReference>
<dbReference type="Pfam" id="PF08240">
    <property type="entry name" value="ADH_N"/>
    <property type="match status" value="1"/>
</dbReference>
<evidence type="ECO:0000259" key="1">
    <source>
        <dbReference type="SMART" id="SM00829"/>
    </source>
</evidence>
<gene>
    <name evidence="2" type="ORF">DCC81_04335</name>
</gene>
<evidence type="ECO:0000313" key="2">
    <source>
        <dbReference type="EMBL" id="PUZ28719.1"/>
    </source>
</evidence>
<dbReference type="Gene3D" id="3.90.180.10">
    <property type="entry name" value="Medium-chain alcohol dehydrogenases, catalytic domain"/>
    <property type="match status" value="1"/>
</dbReference>
<dbReference type="PANTHER" id="PTHR44013">
    <property type="entry name" value="ZINC-TYPE ALCOHOL DEHYDROGENASE-LIKE PROTEIN C16A3.02C"/>
    <property type="match status" value="1"/>
</dbReference>
<dbReference type="SMART" id="SM00829">
    <property type="entry name" value="PKS_ER"/>
    <property type="match status" value="1"/>
</dbReference>
<dbReference type="InterPro" id="IPR013154">
    <property type="entry name" value="ADH-like_N"/>
</dbReference>
<keyword evidence="3" id="KW-1185">Reference proteome</keyword>
<dbReference type="CDD" id="cd05289">
    <property type="entry name" value="MDR_like_2"/>
    <property type="match status" value="1"/>
</dbReference>
<dbReference type="InterPro" id="IPR020843">
    <property type="entry name" value="ER"/>
</dbReference>
<dbReference type="InterPro" id="IPR011032">
    <property type="entry name" value="GroES-like_sf"/>
</dbReference>
<dbReference type="SUPFAM" id="SSF51735">
    <property type="entry name" value="NAD(P)-binding Rossmann-fold domains"/>
    <property type="match status" value="1"/>
</dbReference>
<comment type="caution">
    <text evidence="2">The sequence shown here is derived from an EMBL/GenBank/DDBJ whole genome shotgun (WGS) entry which is preliminary data.</text>
</comment>
<dbReference type="Gene3D" id="3.40.50.720">
    <property type="entry name" value="NAD(P)-binding Rossmann-like Domain"/>
    <property type="match status" value="1"/>
</dbReference>
<dbReference type="InterPro" id="IPR036291">
    <property type="entry name" value="NAD(P)-bd_dom_sf"/>
</dbReference>
<dbReference type="OrthoDB" id="634508at2"/>
<protein>
    <recommendedName>
        <fullName evidence="1">Enoyl reductase (ER) domain-containing protein</fullName>
    </recommendedName>
</protein>
<dbReference type="InterPro" id="IPR052733">
    <property type="entry name" value="Chloroplast_QOR"/>
</dbReference>
<dbReference type="GO" id="GO:0016491">
    <property type="term" value="F:oxidoreductase activity"/>
    <property type="evidence" value="ECO:0007669"/>
    <property type="project" value="InterPro"/>
</dbReference>
<dbReference type="AlphaFoldDB" id="A0A2T7BM47"/>
<dbReference type="Pfam" id="PF13602">
    <property type="entry name" value="ADH_zinc_N_2"/>
    <property type="match status" value="1"/>
</dbReference>
<feature type="domain" description="Enoyl reductase (ER)" evidence="1">
    <location>
        <begin position="10"/>
        <end position="312"/>
    </location>
</feature>
<accession>A0A2T7BM47</accession>
<dbReference type="RefSeq" id="WP_108685358.1">
    <property type="nucleotide sequence ID" value="NZ_QCYK01000001.1"/>
</dbReference>
<reference evidence="2 3" key="1">
    <citation type="submission" date="2018-04" db="EMBL/GenBank/DDBJ databases">
        <title>Chitinophaga fuyangensis sp. nov., isolated from soil in a chemical factory.</title>
        <authorList>
            <person name="Chen K."/>
        </authorList>
    </citation>
    <scope>NUCLEOTIDE SEQUENCE [LARGE SCALE GENOMIC DNA]</scope>
    <source>
        <strain evidence="2 3">LY-1</strain>
    </source>
</reference>
<evidence type="ECO:0000313" key="3">
    <source>
        <dbReference type="Proteomes" id="UP000244450"/>
    </source>
</evidence>
<dbReference type="SUPFAM" id="SSF50129">
    <property type="entry name" value="GroES-like"/>
    <property type="match status" value="1"/>
</dbReference>
<name>A0A2T7BM47_9BACT</name>
<organism evidence="2 3">
    <name type="scientific">Chitinophaga parva</name>
    <dbReference type="NCBI Taxonomy" id="2169414"/>
    <lineage>
        <taxon>Bacteria</taxon>
        <taxon>Pseudomonadati</taxon>
        <taxon>Bacteroidota</taxon>
        <taxon>Chitinophagia</taxon>
        <taxon>Chitinophagales</taxon>
        <taxon>Chitinophagaceae</taxon>
        <taxon>Chitinophaga</taxon>
    </lineage>
</organism>
<sequence length="316" mass="32667">MKAITVADFGAQPQLSDMPKPTPGQGQLLVKLAAAGVNPYDWKVIDGIMKGHVRHDFPLIPGQDGSGTIEAVGECVSAHQVGDKIYGQFFTTPLGHGSYAEYIVVPQEGALDTVPQNIALEDAAALPTAAMTANALVACTGLEAGPTVFIVGATGGVGSFAVQIAHSKGLHVIATASSANAEAMKKLGADDIIDHTQGDVAAQLRGRYPQGIDALLDLVSNAETFAALAAQVKPGGYALTTAFVADEKALEKQGIHGQNFELKANANALQIITQMVESGIIQLPALQKVPLAQAAEALSRSRSGKTKGKIVLVMEG</sequence>